<proteinExistence type="predicted"/>
<protein>
    <submittedName>
        <fullName evidence="1">Uncharacterized protein</fullName>
    </submittedName>
</protein>
<dbReference type="EMBL" id="BPLQ01013511">
    <property type="protein sequence ID" value="GIY72678.1"/>
    <property type="molecule type" value="Genomic_DNA"/>
</dbReference>
<name>A0AAV4VT68_9ARAC</name>
<accession>A0AAV4VT68</accession>
<dbReference type="AlphaFoldDB" id="A0AAV4VT68"/>
<dbReference type="Proteomes" id="UP001054837">
    <property type="component" value="Unassembled WGS sequence"/>
</dbReference>
<reference evidence="1 2" key="1">
    <citation type="submission" date="2021-06" db="EMBL/GenBank/DDBJ databases">
        <title>Caerostris darwini draft genome.</title>
        <authorList>
            <person name="Kono N."/>
            <person name="Arakawa K."/>
        </authorList>
    </citation>
    <scope>NUCLEOTIDE SEQUENCE [LARGE SCALE GENOMIC DNA]</scope>
</reference>
<evidence type="ECO:0000313" key="1">
    <source>
        <dbReference type="EMBL" id="GIY72678.1"/>
    </source>
</evidence>
<organism evidence="1 2">
    <name type="scientific">Caerostris darwini</name>
    <dbReference type="NCBI Taxonomy" id="1538125"/>
    <lineage>
        <taxon>Eukaryota</taxon>
        <taxon>Metazoa</taxon>
        <taxon>Ecdysozoa</taxon>
        <taxon>Arthropoda</taxon>
        <taxon>Chelicerata</taxon>
        <taxon>Arachnida</taxon>
        <taxon>Araneae</taxon>
        <taxon>Araneomorphae</taxon>
        <taxon>Entelegynae</taxon>
        <taxon>Araneoidea</taxon>
        <taxon>Araneidae</taxon>
        <taxon>Caerostris</taxon>
    </lineage>
</organism>
<gene>
    <name evidence="1" type="ORF">CDAR_617601</name>
</gene>
<evidence type="ECO:0000313" key="2">
    <source>
        <dbReference type="Proteomes" id="UP001054837"/>
    </source>
</evidence>
<comment type="caution">
    <text evidence="1">The sequence shown here is derived from an EMBL/GenBank/DDBJ whole genome shotgun (WGS) entry which is preliminary data.</text>
</comment>
<sequence length="101" mass="11669">MRGWFTGFLWFERIACDAGLTFITSFSVNSYLLQAKMQQLKSNPPIPATANRIPNDIQGGLDEKEQKEKRVVQWFPVVRKNRLRCRVDIYCVIQVAPDHDG</sequence>
<keyword evidence="2" id="KW-1185">Reference proteome</keyword>